<dbReference type="Gene3D" id="3.90.180.10">
    <property type="entry name" value="Medium-chain alcohol dehydrogenases, catalytic domain"/>
    <property type="match status" value="1"/>
</dbReference>
<name>A0A1S1PLG4_9ACTN</name>
<dbReference type="AlphaFoldDB" id="A0A1S1PLG4"/>
<gene>
    <name evidence="1" type="ORF">BBK14_25870</name>
</gene>
<keyword evidence="2" id="KW-1185">Reference proteome</keyword>
<dbReference type="EMBL" id="MAXA01000249">
    <property type="protein sequence ID" value="OHV22196.1"/>
    <property type="molecule type" value="Genomic_DNA"/>
</dbReference>
<protein>
    <submittedName>
        <fullName evidence="1">Uncharacterized protein</fullName>
    </submittedName>
</protein>
<dbReference type="SUPFAM" id="SSF50129">
    <property type="entry name" value="GroES-like"/>
    <property type="match status" value="1"/>
</dbReference>
<dbReference type="RefSeq" id="WP_071066242.1">
    <property type="nucleotide sequence ID" value="NZ_MAXA01000249.1"/>
</dbReference>
<dbReference type="Proteomes" id="UP000179769">
    <property type="component" value="Unassembled WGS sequence"/>
</dbReference>
<evidence type="ECO:0000313" key="1">
    <source>
        <dbReference type="EMBL" id="OHV22196.1"/>
    </source>
</evidence>
<dbReference type="OrthoDB" id="241504at2"/>
<comment type="caution">
    <text evidence="1">The sequence shown here is derived from an EMBL/GenBank/DDBJ whole genome shotgun (WGS) entry which is preliminary data.</text>
</comment>
<accession>A0A1S1PLG4</accession>
<reference evidence="2" key="1">
    <citation type="submission" date="2016-07" db="EMBL/GenBank/DDBJ databases">
        <title>Frankia sp. NRRL B-16219 Genome sequencing.</title>
        <authorList>
            <person name="Ghodhbane-Gtari F."/>
            <person name="Swanson E."/>
            <person name="Gueddou A."/>
            <person name="Louati M."/>
            <person name="Nouioui I."/>
            <person name="Hezbri K."/>
            <person name="Abebe-Akele F."/>
            <person name="Simpson S."/>
            <person name="Morris K."/>
            <person name="Thomas K."/>
            <person name="Gtari M."/>
            <person name="Tisa L.S."/>
        </authorList>
    </citation>
    <scope>NUCLEOTIDE SEQUENCE [LARGE SCALE GENOMIC DNA]</scope>
    <source>
        <strain evidence="2">NRRL B-16219</strain>
    </source>
</reference>
<dbReference type="InterPro" id="IPR011032">
    <property type="entry name" value="GroES-like_sf"/>
</dbReference>
<evidence type="ECO:0000313" key="2">
    <source>
        <dbReference type="Proteomes" id="UP000179769"/>
    </source>
</evidence>
<sequence length="120" mass="12719">MGRAIVFNGDRTWEERDLPVPDSQPGGAVLRVEATGLCHGDKDEPVNGLDSNSILFRGITIGPGAGLDAARAVALINDGQVPTTALAGETFPLDRFEDAFALLDRRVPGRDAVRVSLHVS</sequence>
<organism evidence="1 2">
    <name type="scientific">Parafrankia soli</name>
    <dbReference type="NCBI Taxonomy" id="2599596"/>
    <lineage>
        <taxon>Bacteria</taxon>
        <taxon>Bacillati</taxon>
        <taxon>Actinomycetota</taxon>
        <taxon>Actinomycetes</taxon>
        <taxon>Frankiales</taxon>
        <taxon>Frankiaceae</taxon>
        <taxon>Parafrankia</taxon>
    </lineage>
</organism>
<proteinExistence type="predicted"/>